<dbReference type="InterPro" id="IPR027461">
    <property type="entry name" value="Carboxypeptidase_A_C_sf"/>
</dbReference>
<reference evidence="5" key="2">
    <citation type="submission" date="2021-04" db="EMBL/GenBank/DDBJ databases">
        <authorList>
            <person name="Gilroy R."/>
        </authorList>
    </citation>
    <scope>NUCLEOTIDE SEQUENCE</scope>
    <source>
        <strain evidence="5">5933</strain>
    </source>
</reference>
<organism evidence="5 6">
    <name type="scientific">Candidatus Ruthenibacterium merdavium</name>
    <dbReference type="NCBI Taxonomy" id="2838752"/>
    <lineage>
        <taxon>Bacteria</taxon>
        <taxon>Bacillati</taxon>
        <taxon>Bacillota</taxon>
        <taxon>Clostridia</taxon>
        <taxon>Eubacteriales</taxon>
        <taxon>Oscillospiraceae</taxon>
        <taxon>Ruthenibacterium</taxon>
    </lineage>
</organism>
<dbReference type="InterPro" id="IPR029062">
    <property type="entry name" value="Class_I_gatase-like"/>
</dbReference>
<evidence type="ECO:0000313" key="5">
    <source>
        <dbReference type="EMBL" id="HJC72539.1"/>
    </source>
</evidence>
<dbReference type="InterPro" id="IPR040921">
    <property type="entry name" value="Peptidase_S66C"/>
</dbReference>
<comment type="similarity">
    <text evidence="1">Belongs to the peptidase S66 family.</text>
</comment>
<dbReference type="SUPFAM" id="SSF52317">
    <property type="entry name" value="Class I glutamine amidotransferase-like"/>
    <property type="match status" value="1"/>
</dbReference>
<dbReference type="InterPro" id="IPR027478">
    <property type="entry name" value="LdcA_N"/>
</dbReference>
<keyword evidence="2" id="KW-0378">Hydrolase</keyword>
<protein>
    <submittedName>
        <fullName evidence="5">LD-carboxypeptidase</fullName>
    </submittedName>
</protein>
<evidence type="ECO:0000256" key="1">
    <source>
        <dbReference type="ARBA" id="ARBA00010233"/>
    </source>
</evidence>
<dbReference type="PANTHER" id="PTHR30237">
    <property type="entry name" value="MURAMOYLTETRAPEPTIDE CARBOXYPEPTIDASE"/>
    <property type="match status" value="1"/>
</dbReference>
<sequence length="349" mass="39522">MVKTVGVVSLSSGLLGEDIVKHELELGVKRLQAYGVKVKFMDHALSGIQFIKEHPEKRAEDLLQAFRDPEVDMILCANGGDDTYRLLPYLFEHDELKQAVCSKIFMGFSDTTMNHFMLHQVGINTFYGQSFLADVCELDEDMLPYSKKYFEELLFTGRIKEIVPSDVWYECRTEYGKDQLGTKLTAHPNQGYELLQGAAVFSGEIFGGCIDTILDMFDGGRYADSPAMCKKYQLFPLLKDWQGKILLLESCEEKMSPEKYEKVLSILKNTGIFDVISGMLIGKPMDEVYYEEYKKVLIETVNNPKLPILYNINIGHAAPRCIIPFGVQATVDAHKQKIQFDYQNVAGAL</sequence>
<dbReference type="SUPFAM" id="SSF141986">
    <property type="entry name" value="LD-carboxypeptidase A C-terminal domain-like"/>
    <property type="match status" value="1"/>
</dbReference>
<gene>
    <name evidence="5" type="ORF">H9698_07065</name>
</gene>
<proteinExistence type="inferred from homology"/>
<reference evidence="5" key="1">
    <citation type="journal article" date="2021" name="PeerJ">
        <title>Extensive microbial diversity within the chicken gut microbiome revealed by metagenomics and culture.</title>
        <authorList>
            <person name="Gilroy R."/>
            <person name="Ravi A."/>
            <person name="Getino M."/>
            <person name="Pursley I."/>
            <person name="Horton D.L."/>
            <person name="Alikhan N.F."/>
            <person name="Baker D."/>
            <person name="Gharbi K."/>
            <person name="Hall N."/>
            <person name="Watson M."/>
            <person name="Adriaenssens E.M."/>
            <person name="Foster-Nyarko E."/>
            <person name="Jarju S."/>
            <person name="Secka A."/>
            <person name="Antonio M."/>
            <person name="Oren A."/>
            <person name="Chaudhuri R.R."/>
            <person name="La Ragione R."/>
            <person name="Hildebrand F."/>
            <person name="Pallen M.J."/>
        </authorList>
    </citation>
    <scope>NUCLEOTIDE SEQUENCE</scope>
    <source>
        <strain evidence="5">5933</strain>
    </source>
</reference>
<evidence type="ECO:0000256" key="2">
    <source>
        <dbReference type="ARBA" id="ARBA00022801"/>
    </source>
</evidence>
<dbReference type="GO" id="GO:0016787">
    <property type="term" value="F:hydrolase activity"/>
    <property type="evidence" value="ECO:0007669"/>
    <property type="project" value="UniProtKB-KW"/>
</dbReference>
<dbReference type="Proteomes" id="UP000823918">
    <property type="component" value="Unassembled WGS sequence"/>
</dbReference>
<dbReference type="Pfam" id="PF02016">
    <property type="entry name" value="Peptidase_S66"/>
    <property type="match status" value="1"/>
</dbReference>
<dbReference type="InterPro" id="IPR003507">
    <property type="entry name" value="S66_fam"/>
</dbReference>
<dbReference type="EMBL" id="DWWA01000035">
    <property type="protein sequence ID" value="HJC72539.1"/>
    <property type="molecule type" value="Genomic_DNA"/>
</dbReference>
<dbReference type="PANTHER" id="PTHR30237:SF4">
    <property type="entry name" value="LD-CARBOXYPEPTIDASE C-TERMINAL DOMAIN-CONTAINING PROTEIN"/>
    <property type="match status" value="1"/>
</dbReference>
<evidence type="ECO:0000259" key="4">
    <source>
        <dbReference type="Pfam" id="PF17676"/>
    </source>
</evidence>
<evidence type="ECO:0000259" key="3">
    <source>
        <dbReference type="Pfam" id="PF02016"/>
    </source>
</evidence>
<dbReference type="CDD" id="cd07062">
    <property type="entry name" value="Peptidase_S66_mccF_like"/>
    <property type="match status" value="1"/>
</dbReference>
<dbReference type="InterPro" id="IPR040449">
    <property type="entry name" value="Peptidase_S66_N"/>
</dbReference>
<dbReference type="Gene3D" id="3.50.30.60">
    <property type="entry name" value="LD-carboxypeptidase A C-terminal domain-like"/>
    <property type="match status" value="1"/>
</dbReference>
<name>A0A9D2Q457_9FIRM</name>
<feature type="domain" description="LD-carboxypeptidase C-terminal" evidence="4">
    <location>
        <begin position="202"/>
        <end position="331"/>
    </location>
</feature>
<dbReference type="AlphaFoldDB" id="A0A9D2Q457"/>
<dbReference type="PIRSF" id="PIRSF028757">
    <property type="entry name" value="LD-carboxypeptidase"/>
    <property type="match status" value="1"/>
</dbReference>
<comment type="caution">
    <text evidence="5">The sequence shown here is derived from an EMBL/GenBank/DDBJ whole genome shotgun (WGS) entry which is preliminary data.</text>
</comment>
<evidence type="ECO:0000313" key="6">
    <source>
        <dbReference type="Proteomes" id="UP000823918"/>
    </source>
</evidence>
<feature type="domain" description="LD-carboxypeptidase N-terminal" evidence="3">
    <location>
        <begin position="5"/>
        <end position="128"/>
    </location>
</feature>
<accession>A0A9D2Q457</accession>
<dbReference type="Pfam" id="PF17676">
    <property type="entry name" value="Peptidase_S66C"/>
    <property type="match status" value="1"/>
</dbReference>
<dbReference type="Gene3D" id="3.40.50.10740">
    <property type="entry name" value="Class I glutamine amidotransferase-like"/>
    <property type="match status" value="1"/>
</dbReference>